<reference evidence="5 6" key="1">
    <citation type="submission" date="2011-09" db="EMBL/GenBank/DDBJ databases">
        <title>The permanent draft genome of Caldithrix abyssi DSM 13497.</title>
        <authorList>
            <consortium name="US DOE Joint Genome Institute (JGI-PGF)"/>
            <person name="Lucas S."/>
            <person name="Han J."/>
            <person name="Lapidus A."/>
            <person name="Bruce D."/>
            <person name="Goodwin L."/>
            <person name="Pitluck S."/>
            <person name="Peters L."/>
            <person name="Kyrpides N."/>
            <person name="Mavromatis K."/>
            <person name="Ivanova N."/>
            <person name="Mikhailova N."/>
            <person name="Chertkov O."/>
            <person name="Detter J.C."/>
            <person name="Tapia R."/>
            <person name="Han C."/>
            <person name="Land M."/>
            <person name="Hauser L."/>
            <person name="Markowitz V."/>
            <person name="Cheng J.-F."/>
            <person name="Hugenholtz P."/>
            <person name="Woyke T."/>
            <person name="Wu D."/>
            <person name="Spring S."/>
            <person name="Brambilla E."/>
            <person name="Klenk H.-P."/>
            <person name="Eisen J.A."/>
        </authorList>
    </citation>
    <scope>NUCLEOTIDE SEQUENCE [LARGE SCALE GENOMIC DNA]</scope>
    <source>
        <strain evidence="5 6">DSM 13497</strain>
    </source>
</reference>
<dbReference type="InterPro" id="IPR038592">
    <property type="entry name" value="CheD-like_sf"/>
</dbReference>
<evidence type="ECO:0000313" key="7">
    <source>
        <dbReference type="Proteomes" id="UP000183868"/>
    </source>
</evidence>
<accession>H1XPB3</accession>
<dbReference type="PaxDb" id="880073-Calab_2618"/>
<keyword evidence="6" id="KW-1185">Reference proteome</keyword>
<evidence type="ECO:0000256" key="2">
    <source>
        <dbReference type="ARBA" id="ARBA00022801"/>
    </source>
</evidence>
<dbReference type="STRING" id="880073.Cabys_1452"/>
<dbReference type="KEGG" id="caby:Cabys_1452"/>
<dbReference type="HOGENOM" id="CLU_087854_2_0_0"/>
<dbReference type="Proteomes" id="UP000004671">
    <property type="component" value="Chromosome"/>
</dbReference>
<proteinExistence type="inferred from homology"/>
<evidence type="ECO:0000256" key="1">
    <source>
        <dbReference type="ARBA" id="ARBA00022500"/>
    </source>
</evidence>
<evidence type="ECO:0000313" key="4">
    <source>
        <dbReference type="EMBL" id="APF18201.1"/>
    </source>
</evidence>
<comment type="similarity">
    <text evidence="3">Belongs to the CheD family.</text>
</comment>
<keyword evidence="1 3" id="KW-0145">Chemotaxis</keyword>
<dbReference type="InterPro" id="IPR011324">
    <property type="entry name" value="Cytotoxic_necrot_fac-like_cat"/>
</dbReference>
<dbReference type="EMBL" id="CP018099">
    <property type="protein sequence ID" value="APF18201.1"/>
    <property type="molecule type" value="Genomic_DNA"/>
</dbReference>
<dbReference type="Gene3D" id="3.30.1330.200">
    <property type="match status" value="1"/>
</dbReference>
<dbReference type="EC" id="3.5.1.44" evidence="3"/>
<dbReference type="EMBL" id="CM001402">
    <property type="protein sequence ID" value="EHO42228.1"/>
    <property type="molecule type" value="Genomic_DNA"/>
</dbReference>
<comment type="catalytic activity">
    <reaction evidence="3">
        <text>L-glutaminyl-[protein] + H2O = L-glutamyl-[protein] + NH4(+)</text>
        <dbReference type="Rhea" id="RHEA:16441"/>
        <dbReference type="Rhea" id="RHEA-COMP:10207"/>
        <dbReference type="Rhea" id="RHEA-COMP:10208"/>
        <dbReference type="ChEBI" id="CHEBI:15377"/>
        <dbReference type="ChEBI" id="CHEBI:28938"/>
        <dbReference type="ChEBI" id="CHEBI:29973"/>
        <dbReference type="ChEBI" id="CHEBI:30011"/>
        <dbReference type="EC" id="3.5.1.44"/>
    </reaction>
</comment>
<dbReference type="SUPFAM" id="SSF64438">
    <property type="entry name" value="CNF1/YfiH-like putative cysteine hydrolases"/>
    <property type="match status" value="1"/>
</dbReference>
<organism evidence="5 6">
    <name type="scientific">Caldithrix abyssi DSM 13497</name>
    <dbReference type="NCBI Taxonomy" id="880073"/>
    <lineage>
        <taxon>Bacteria</taxon>
        <taxon>Pseudomonadati</taxon>
        <taxon>Calditrichota</taxon>
        <taxon>Calditrichia</taxon>
        <taxon>Calditrichales</taxon>
        <taxon>Calditrichaceae</taxon>
        <taxon>Caldithrix</taxon>
    </lineage>
</organism>
<keyword evidence="2 3" id="KW-0378">Hydrolase</keyword>
<gene>
    <name evidence="3 4" type="primary">cheD</name>
    <name evidence="4" type="ORF">Cabys_1452</name>
    <name evidence="5" type="ORF">Calab_2618</name>
</gene>
<evidence type="ECO:0000313" key="6">
    <source>
        <dbReference type="Proteomes" id="UP000004671"/>
    </source>
</evidence>
<dbReference type="HAMAP" id="MF_01440">
    <property type="entry name" value="CheD"/>
    <property type="match status" value="1"/>
</dbReference>
<sequence length="161" mass="17450">MAQLICGVGDIVISNRPEDSIKTFALGSCVAVIFYAPELKIAGMAHVALPDSTVNVRKAEQKPGYFADTAISHLIRKLKGMGIKKNGQIWIKLAGGANMLDRNGQFSIGKRNVLAIRKHLWRFKLGAIAEDVGFNYSRTVSVCVNNGKIVITSPGRSPKVL</sequence>
<dbReference type="Pfam" id="PF03975">
    <property type="entry name" value="CheD"/>
    <property type="match status" value="1"/>
</dbReference>
<protein>
    <recommendedName>
        <fullName evidence="3">Probable chemoreceptor glutamine deamidase CheD</fullName>
        <ecNumber evidence="3">3.5.1.44</ecNumber>
    </recommendedName>
</protein>
<dbReference type="AlphaFoldDB" id="H1XPB3"/>
<dbReference type="InParanoid" id="H1XPB3"/>
<reference evidence="4 7" key="2">
    <citation type="submission" date="2016-11" db="EMBL/GenBank/DDBJ databases">
        <title>Genomic analysis of Caldithrix abyssi and proposal of a novel bacterial phylum Caldithrichaeota.</title>
        <authorList>
            <person name="Kublanov I."/>
            <person name="Sigalova O."/>
            <person name="Gavrilov S."/>
            <person name="Lebedinsky A."/>
            <person name="Ivanova N."/>
            <person name="Daum C."/>
            <person name="Reddy T."/>
            <person name="Klenk H.P."/>
            <person name="Goker M."/>
            <person name="Reva O."/>
            <person name="Miroshnichenko M."/>
            <person name="Kyprides N."/>
            <person name="Woyke T."/>
            <person name="Gelfand M."/>
        </authorList>
    </citation>
    <scope>NUCLEOTIDE SEQUENCE [LARGE SCALE GENOMIC DNA]</scope>
    <source>
        <strain evidence="4 7">LF13</strain>
    </source>
</reference>
<dbReference type="PANTHER" id="PTHR35147">
    <property type="entry name" value="CHEMORECEPTOR GLUTAMINE DEAMIDASE CHED-RELATED"/>
    <property type="match status" value="1"/>
</dbReference>
<dbReference type="CDD" id="cd16352">
    <property type="entry name" value="CheD"/>
    <property type="match status" value="1"/>
</dbReference>
<comment type="function">
    <text evidence="3">Probably deamidates glutamine residues to glutamate on methyl-accepting chemotaxis receptors (MCPs), playing an important role in chemotaxis.</text>
</comment>
<evidence type="ECO:0000256" key="3">
    <source>
        <dbReference type="HAMAP-Rule" id="MF_01440"/>
    </source>
</evidence>
<dbReference type="RefSeq" id="WP_006929501.1">
    <property type="nucleotide sequence ID" value="NZ_CM001402.1"/>
</dbReference>
<dbReference type="Proteomes" id="UP000183868">
    <property type="component" value="Chromosome"/>
</dbReference>
<dbReference type="GO" id="GO:0050568">
    <property type="term" value="F:protein-glutamine glutaminase activity"/>
    <property type="evidence" value="ECO:0007669"/>
    <property type="project" value="UniProtKB-UniRule"/>
</dbReference>
<dbReference type="eggNOG" id="COG1871">
    <property type="taxonomic scope" value="Bacteria"/>
</dbReference>
<evidence type="ECO:0000313" key="5">
    <source>
        <dbReference type="EMBL" id="EHO42228.1"/>
    </source>
</evidence>
<dbReference type="PANTHER" id="PTHR35147:SF1">
    <property type="entry name" value="CHEMORECEPTOR GLUTAMINE DEAMIDASE CHED-RELATED"/>
    <property type="match status" value="1"/>
</dbReference>
<dbReference type="GO" id="GO:0006935">
    <property type="term" value="P:chemotaxis"/>
    <property type="evidence" value="ECO:0007669"/>
    <property type="project" value="UniProtKB-UniRule"/>
</dbReference>
<dbReference type="InterPro" id="IPR005659">
    <property type="entry name" value="Chemorcpt_Glu_NH3ase_CheD"/>
</dbReference>
<name>H1XPB3_CALAY</name>
<dbReference type="OrthoDB" id="9807202at2"/>